<reference evidence="1" key="1">
    <citation type="submission" date="2022-01" db="EMBL/GenBank/DDBJ databases">
        <title>Draft genome sequence of Sabulilitoribacter arenilitoris KCTC 52401.</title>
        <authorList>
            <person name="Oh J.-S."/>
        </authorList>
    </citation>
    <scope>NUCLEOTIDE SEQUENCE</scope>
    <source>
        <strain evidence="1">HMF6543</strain>
    </source>
</reference>
<gene>
    <name evidence="1" type="ORF">L3X37_06790</name>
</gene>
<proteinExistence type="predicted"/>
<comment type="caution">
    <text evidence="1">The sequence shown here is derived from an EMBL/GenBank/DDBJ whole genome shotgun (WGS) entry which is preliminary data.</text>
</comment>
<protein>
    <submittedName>
        <fullName evidence="1">Uncharacterized protein</fullName>
    </submittedName>
</protein>
<evidence type="ECO:0000313" key="2">
    <source>
        <dbReference type="Proteomes" id="UP001199795"/>
    </source>
</evidence>
<dbReference type="AlphaFoldDB" id="A0AAE3JMU2"/>
<name>A0AAE3JMU2_9FLAO</name>
<organism evidence="1 2">
    <name type="scientific">Wocania arenilitoris</name>
    <dbReference type="NCBI Taxonomy" id="2044858"/>
    <lineage>
        <taxon>Bacteria</taxon>
        <taxon>Pseudomonadati</taxon>
        <taxon>Bacteroidota</taxon>
        <taxon>Flavobacteriia</taxon>
        <taxon>Flavobacteriales</taxon>
        <taxon>Flavobacteriaceae</taxon>
        <taxon>Wocania</taxon>
    </lineage>
</organism>
<accession>A0AAE3JMU2</accession>
<evidence type="ECO:0000313" key="1">
    <source>
        <dbReference type="EMBL" id="MCF7568071.1"/>
    </source>
</evidence>
<sequence>MLFVETLAGFIFIIRAFLVENNPNLIALYNTMLIERSFAKKTLNAIQA</sequence>
<dbReference type="RefSeq" id="WP_237239415.1">
    <property type="nucleotide sequence ID" value="NZ_JAKKDU010000006.1"/>
</dbReference>
<dbReference type="Proteomes" id="UP001199795">
    <property type="component" value="Unassembled WGS sequence"/>
</dbReference>
<dbReference type="EMBL" id="JAKKDU010000006">
    <property type="protein sequence ID" value="MCF7568071.1"/>
    <property type="molecule type" value="Genomic_DNA"/>
</dbReference>
<keyword evidence="2" id="KW-1185">Reference proteome</keyword>